<reference evidence="1" key="1">
    <citation type="journal article" date="2015" name="Nature">
        <title>Complex archaea that bridge the gap between prokaryotes and eukaryotes.</title>
        <authorList>
            <person name="Spang A."/>
            <person name="Saw J.H."/>
            <person name="Jorgensen S.L."/>
            <person name="Zaremba-Niedzwiedzka K."/>
            <person name="Martijn J."/>
            <person name="Lind A.E."/>
            <person name="van Eijk R."/>
            <person name="Schleper C."/>
            <person name="Guy L."/>
            <person name="Ettema T.J."/>
        </authorList>
    </citation>
    <scope>NUCLEOTIDE SEQUENCE</scope>
</reference>
<organism evidence="1">
    <name type="scientific">marine sediment metagenome</name>
    <dbReference type="NCBI Taxonomy" id="412755"/>
    <lineage>
        <taxon>unclassified sequences</taxon>
        <taxon>metagenomes</taxon>
        <taxon>ecological metagenomes</taxon>
    </lineage>
</organism>
<dbReference type="AlphaFoldDB" id="A0A0F9W088"/>
<evidence type="ECO:0000313" key="1">
    <source>
        <dbReference type="EMBL" id="KKN71473.1"/>
    </source>
</evidence>
<gene>
    <name evidence="1" type="ORF">LCGC14_0420520</name>
</gene>
<comment type="caution">
    <text evidence="1">The sequence shown here is derived from an EMBL/GenBank/DDBJ whole genome shotgun (WGS) entry which is preliminary data.</text>
</comment>
<dbReference type="EMBL" id="LAZR01000383">
    <property type="protein sequence ID" value="KKN71473.1"/>
    <property type="molecule type" value="Genomic_DNA"/>
</dbReference>
<protein>
    <submittedName>
        <fullName evidence="1">Uncharacterized protein</fullName>
    </submittedName>
</protein>
<name>A0A0F9W088_9ZZZZ</name>
<sequence length="96" mass="11111">MGDKAYKLRHKEQGLCVNCSCLASPRYVLCASCAYKQKIPARAHRRTHREYYRNVASIYRARRESEGQCTRCGSPLIAGENKYCVNCNSHDLRRRL</sequence>
<proteinExistence type="predicted"/>
<accession>A0A0F9W088</accession>